<evidence type="ECO:0000256" key="1">
    <source>
        <dbReference type="SAM" id="Phobius"/>
    </source>
</evidence>
<gene>
    <name evidence="2" type="ORF">POM88_050477</name>
</gene>
<proteinExistence type="predicted"/>
<dbReference type="EMBL" id="JAUIZM010000011">
    <property type="protein sequence ID" value="KAK1357221.1"/>
    <property type="molecule type" value="Genomic_DNA"/>
</dbReference>
<sequence length="492" mass="56179">MSSSKSTPANKFIAIQQKASFLFHKFDGKVFKLLVIIALILLIIYTFLSSHPFSKSSKHKVNIFNKIQYPYEHRSSSLTNISHIVFGIAGTSKGWTIRKQYVKSWWQPNITRGFLFLDKAPIEHLPWPPISIRVRLYQNTSKYQDYDKHALPFAIKMVLMIADMFKAENNENTRWYLMADDDTVLFTSNLVDVLSRYDHRKFYYIGTNSECILVNVENSFEAAFGGAGFALSYPLAKALANNLDGCVKRYPTLLGRDHILQSCVADLGVSLTQEKGFHQIDLHNDISGLLSAHPQTPLLSLHHLEVVEPIFPSMNRYDSVNHLMKVAKIDQPRLLQQSICYLKEKNWTFSISWGYSSQIYEKIITPSILQRPLQTFTHWGWSPKVPFMFNTRGVSRDPCEAPHVFFLDSVDKVDRDDVVVTSYIRKSPRLLPPCSASGNHSADSISKIRVLSPMNKFEVIGSRRECCDVIEVREANATTVKLRTCMKDEIVG</sequence>
<evidence type="ECO:0000313" key="3">
    <source>
        <dbReference type="Proteomes" id="UP001237642"/>
    </source>
</evidence>
<dbReference type="Proteomes" id="UP001237642">
    <property type="component" value="Unassembled WGS sequence"/>
</dbReference>
<keyword evidence="1" id="KW-1133">Transmembrane helix</keyword>
<name>A0AAD8H0D7_9APIA</name>
<evidence type="ECO:0000313" key="2">
    <source>
        <dbReference type="EMBL" id="KAK1357221.1"/>
    </source>
</evidence>
<keyword evidence="1" id="KW-0812">Transmembrane</keyword>
<accession>A0AAD8H0D7</accession>
<keyword evidence="3" id="KW-1185">Reference proteome</keyword>
<feature type="transmembrane region" description="Helical" evidence="1">
    <location>
        <begin position="30"/>
        <end position="48"/>
    </location>
</feature>
<dbReference type="AlphaFoldDB" id="A0AAD8H0D7"/>
<dbReference type="Pfam" id="PF04646">
    <property type="entry name" value="DUF604"/>
    <property type="match status" value="1"/>
</dbReference>
<protein>
    <submittedName>
        <fullName evidence="2">DUF604 domain-containing protein</fullName>
    </submittedName>
</protein>
<dbReference type="PANTHER" id="PTHR10811">
    <property type="entry name" value="FRINGE-RELATED"/>
    <property type="match status" value="1"/>
</dbReference>
<organism evidence="2 3">
    <name type="scientific">Heracleum sosnowskyi</name>
    <dbReference type="NCBI Taxonomy" id="360622"/>
    <lineage>
        <taxon>Eukaryota</taxon>
        <taxon>Viridiplantae</taxon>
        <taxon>Streptophyta</taxon>
        <taxon>Embryophyta</taxon>
        <taxon>Tracheophyta</taxon>
        <taxon>Spermatophyta</taxon>
        <taxon>Magnoliopsida</taxon>
        <taxon>eudicotyledons</taxon>
        <taxon>Gunneridae</taxon>
        <taxon>Pentapetalae</taxon>
        <taxon>asterids</taxon>
        <taxon>campanulids</taxon>
        <taxon>Apiales</taxon>
        <taxon>Apiaceae</taxon>
        <taxon>Apioideae</taxon>
        <taxon>apioid superclade</taxon>
        <taxon>Tordylieae</taxon>
        <taxon>Tordyliinae</taxon>
        <taxon>Heracleum</taxon>
    </lineage>
</organism>
<reference evidence="2" key="1">
    <citation type="submission" date="2023-02" db="EMBL/GenBank/DDBJ databases">
        <title>Genome of toxic invasive species Heracleum sosnowskyi carries increased number of genes despite the absence of recent whole-genome duplications.</title>
        <authorList>
            <person name="Schelkunov M."/>
            <person name="Shtratnikova V."/>
            <person name="Makarenko M."/>
            <person name="Klepikova A."/>
            <person name="Omelchenko D."/>
            <person name="Novikova G."/>
            <person name="Obukhova E."/>
            <person name="Bogdanov V."/>
            <person name="Penin A."/>
            <person name="Logacheva M."/>
        </authorList>
    </citation>
    <scope>NUCLEOTIDE SEQUENCE</scope>
    <source>
        <strain evidence="2">Hsosn_3</strain>
        <tissue evidence="2">Leaf</tissue>
    </source>
</reference>
<dbReference type="Gene3D" id="3.90.550.50">
    <property type="match status" value="1"/>
</dbReference>
<dbReference type="InterPro" id="IPR006740">
    <property type="entry name" value="DUF604"/>
</dbReference>
<keyword evidence="1" id="KW-0472">Membrane</keyword>
<reference evidence="2" key="2">
    <citation type="submission" date="2023-05" db="EMBL/GenBank/DDBJ databases">
        <authorList>
            <person name="Schelkunov M.I."/>
        </authorList>
    </citation>
    <scope>NUCLEOTIDE SEQUENCE</scope>
    <source>
        <strain evidence="2">Hsosn_3</strain>
        <tissue evidence="2">Leaf</tissue>
    </source>
</reference>
<comment type="caution">
    <text evidence="2">The sequence shown here is derived from an EMBL/GenBank/DDBJ whole genome shotgun (WGS) entry which is preliminary data.</text>
</comment>